<dbReference type="AlphaFoldDB" id="A0A1Y1N2A4"/>
<reference evidence="1" key="1">
    <citation type="journal article" date="2016" name="Sci. Rep.">
        <title>Molecular characterization of firefly nuptial gifts: a multi-omics approach sheds light on postcopulatory sexual selection.</title>
        <authorList>
            <person name="Al-Wathiqui N."/>
            <person name="Fallon T.R."/>
            <person name="South A."/>
            <person name="Weng J.K."/>
            <person name="Lewis S.M."/>
        </authorList>
    </citation>
    <scope>NUCLEOTIDE SEQUENCE</scope>
</reference>
<evidence type="ECO:0000313" key="1">
    <source>
        <dbReference type="EMBL" id="JAV91982.1"/>
    </source>
</evidence>
<name>A0A1Y1N2A4_PHOPY</name>
<sequence>MSYRYSFDMEVEEQTAGSSNANIKQHSGNHFSRKEKCLIMNVLNYFKATMNIKAAVKEASKALCCSERSIYAIRKEDQITAVASSKKPMKRKGTQINDRLCVYDNDVQALIRRKVHDSFIANIPPTMNTMLCAVNVNLPN</sequence>
<dbReference type="EMBL" id="GEZM01014853">
    <property type="protein sequence ID" value="JAV91982.1"/>
    <property type="molecule type" value="Transcribed_RNA"/>
</dbReference>
<protein>
    <submittedName>
        <fullName evidence="1">Uncharacterized protein</fullName>
    </submittedName>
</protein>
<organism evidence="1">
    <name type="scientific">Photinus pyralis</name>
    <name type="common">Common eastern firefly</name>
    <name type="synonym">Lampyris pyralis</name>
    <dbReference type="NCBI Taxonomy" id="7054"/>
    <lineage>
        <taxon>Eukaryota</taxon>
        <taxon>Metazoa</taxon>
        <taxon>Ecdysozoa</taxon>
        <taxon>Arthropoda</taxon>
        <taxon>Hexapoda</taxon>
        <taxon>Insecta</taxon>
        <taxon>Pterygota</taxon>
        <taxon>Neoptera</taxon>
        <taxon>Endopterygota</taxon>
        <taxon>Coleoptera</taxon>
        <taxon>Polyphaga</taxon>
        <taxon>Elateriformia</taxon>
        <taxon>Elateroidea</taxon>
        <taxon>Lampyridae</taxon>
        <taxon>Lampyrinae</taxon>
        <taxon>Photinus</taxon>
    </lineage>
</organism>
<proteinExistence type="predicted"/>
<accession>A0A1Y1N2A4</accession>